<reference evidence="2" key="1">
    <citation type="submission" date="2016-10" db="EMBL/GenBank/DDBJ databases">
        <authorList>
            <person name="Varghese N."/>
            <person name="Submissions S."/>
        </authorList>
    </citation>
    <scope>NUCLEOTIDE SEQUENCE [LARGE SCALE GENOMIC DNA]</scope>
    <source>
        <strain evidence="2">DSM 15363</strain>
    </source>
</reference>
<name>A0A1G7WD79_9FLAO</name>
<gene>
    <name evidence="1" type="ORF">SAMN04489796_101321</name>
</gene>
<dbReference type="RefSeq" id="WP_092465833.1">
    <property type="nucleotide sequence ID" value="NZ_FNCZ01000001.1"/>
</dbReference>
<dbReference type="SUPFAM" id="SSF49464">
    <property type="entry name" value="Carboxypeptidase regulatory domain-like"/>
    <property type="match status" value="1"/>
</dbReference>
<protein>
    <submittedName>
        <fullName evidence="1">CarboxypepD_reg-like domain-containing protein</fullName>
    </submittedName>
</protein>
<evidence type="ECO:0000313" key="2">
    <source>
        <dbReference type="Proteomes" id="UP000199492"/>
    </source>
</evidence>
<dbReference type="Proteomes" id="UP000199492">
    <property type="component" value="Unassembled WGS sequence"/>
</dbReference>
<dbReference type="EMBL" id="FNCZ01000001">
    <property type="protein sequence ID" value="SDG69784.1"/>
    <property type="molecule type" value="Genomic_DNA"/>
</dbReference>
<organism evidence="1 2">
    <name type="scientific">Winogradskyella thalassocola</name>
    <dbReference type="NCBI Taxonomy" id="262004"/>
    <lineage>
        <taxon>Bacteria</taxon>
        <taxon>Pseudomonadati</taxon>
        <taxon>Bacteroidota</taxon>
        <taxon>Flavobacteriia</taxon>
        <taxon>Flavobacteriales</taxon>
        <taxon>Flavobacteriaceae</taxon>
        <taxon>Winogradskyella</taxon>
    </lineage>
</organism>
<dbReference type="Pfam" id="PF13715">
    <property type="entry name" value="CarbopepD_reg_2"/>
    <property type="match status" value="1"/>
</dbReference>
<dbReference type="OrthoDB" id="848221at2"/>
<keyword evidence="2" id="KW-1185">Reference proteome</keyword>
<accession>A0A1G7WD79</accession>
<dbReference type="STRING" id="262004.SAMN04489796_101321"/>
<evidence type="ECO:0000313" key="1">
    <source>
        <dbReference type="EMBL" id="SDG69784.1"/>
    </source>
</evidence>
<dbReference type="AlphaFoldDB" id="A0A1G7WD79"/>
<dbReference type="InterPro" id="IPR008969">
    <property type="entry name" value="CarboxyPept-like_regulatory"/>
</dbReference>
<proteinExistence type="predicted"/>
<sequence>MKHNICILILIQLLNFQSFLQDIVMTGTILDSESNNPIEFVNIGVLHKNKGTISNLNGKFSLRVSKEFKNDSLTFITIKSTNVSYNQKAIVISY</sequence>